<dbReference type="Proteomes" id="UP001064048">
    <property type="component" value="Chromosome 11"/>
</dbReference>
<accession>A0ACC0JMJ9</accession>
<evidence type="ECO:0000313" key="2">
    <source>
        <dbReference type="Proteomes" id="UP001064048"/>
    </source>
</evidence>
<comment type="caution">
    <text evidence="1">The sequence shown here is derived from an EMBL/GenBank/DDBJ whole genome shotgun (WGS) entry which is preliminary data.</text>
</comment>
<evidence type="ECO:0000313" key="1">
    <source>
        <dbReference type="EMBL" id="KAI8425324.1"/>
    </source>
</evidence>
<reference evidence="1 2" key="1">
    <citation type="journal article" date="2022" name="Genome Biol. Evol.">
        <title>The Spruce Budworm Genome: Reconstructing the Evolutionary History of Antifreeze Proteins.</title>
        <authorList>
            <person name="Beliveau C."/>
            <person name="Gagne P."/>
            <person name="Picq S."/>
            <person name="Vernygora O."/>
            <person name="Keeling C.I."/>
            <person name="Pinkney K."/>
            <person name="Doucet D."/>
            <person name="Wen F."/>
            <person name="Johnston J.S."/>
            <person name="Maaroufi H."/>
            <person name="Boyle B."/>
            <person name="Laroche J."/>
            <person name="Dewar K."/>
            <person name="Juretic N."/>
            <person name="Blackburn G."/>
            <person name="Nisole A."/>
            <person name="Brunet B."/>
            <person name="Brandao M."/>
            <person name="Lumley L."/>
            <person name="Duan J."/>
            <person name="Quan G."/>
            <person name="Lucarotti C.J."/>
            <person name="Roe A.D."/>
            <person name="Sperling F.A.H."/>
            <person name="Levesque R.C."/>
            <person name="Cusson M."/>
        </authorList>
    </citation>
    <scope>NUCLEOTIDE SEQUENCE [LARGE SCALE GENOMIC DNA]</scope>
    <source>
        <strain evidence="1">Glfc:IPQL:Cfum</strain>
    </source>
</reference>
<dbReference type="EMBL" id="CM046111">
    <property type="protein sequence ID" value="KAI8425324.1"/>
    <property type="molecule type" value="Genomic_DNA"/>
</dbReference>
<organism evidence="1 2">
    <name type="scientific">Choristoneura fumiferana</name>
    <name type="common">Spruce budworm moth</name>
    <name type="synonym">Archips fumiferana</name>
    <dbReference type="NCBI Taxonomy" id="7141"/>
    <lineage>
        <taxon>Eukaryota</taxon>
        <taxon>Metazoa</taxon>
        <taxon>Ecdysozoa</taxon>
        <taxon>Arthropoda</taxon>
        <taxon>Hexapoda</taxon>
        <taxon>Insecta</taxon>
        <taxon>Pterygota</taxon>
        <taxon>Neoptera</taxon>
        <taxon>Endopterygota</taxon>
        <taxon>Lepidoptera</taxon>
        <taxon>Glossata</taxon>
        <taxon>Ditrysia</taxon>
        <taxon>Tortricoidea</taxon>
        <taxon>Tortricidae</taxon>
        <taxon>Tortricinae</taxon>
        <taxon>Choristoneura</taxon>
    </lineage>
</organism>
<proteinExistence type="predicted"/>
<protein>
    <submittedName>
        <fullName evidence="1">Uncharacterized protein</fullName>
    </submittedName>
</protein>
<gene>
    <name evidence="1" type="ORF">MSG28_007096</name>
</gene>
<name>A0ACC0JMJ9_CHOFU</name>
<keyword evidence="2" id="KW-1185">Reference proteome</keyword>
<sequence length="698" mass="79076">MAQHLLTWPVAALYLALSSSSVLTAASTVALSDLAAFSERTNSPCLATSSPSLAASGIADTVKQSYTAQCQSCQSCHLVAVFTLLCYGKDMTPRKAIVLSSASISDTTEISDTTLFLEFKTKSLSHNKIMDYKKYQINDEPEIIIIDDAEETITVKENLKKPKTKKHHKRKVKLGKNNNKNMETLYITQKLNVKKTKFNCIINVNNVPKKEKKRIHPSSIIRTSRNECKREAYYNRIVPVCTRHNCFSGTECCRTASNGVKLVEEERRLLRTIENRRGNMLAHLIRHDSYKKNYFGRANRRQARQGKAETEYRIRKTELRLAIKRSGMLSPVSSGPLPDSVDISYEDVSDKSFSSVDELDTLIKRTKQRENQFLFPIKAYSALSSSTPIMSEEATSTYSEGSLHSTSTLLLRPLETEAYSPTTSPGYMGNVSGPYSPIKTPDWINYMNIDFKPTESPYSPSDPTNTLAINEDIHEYCKTGNGVKAGQYSPASPPYIETIEEHKNKNHDKHNIYNKQNGRVVTSKINGSDHIKVENIKREEESENEDFINNRESFRSEINENNNILIKTENIKRRRRKMKTAILVLCLTAFVVAADRKYDDSFDDIDLSDVLNNERLLVAYTNCLIDKGPCTAEVKQLKEKLPEALETNCAKCTDKQKTVGKKLVHELKAKHPDLWQKLVAKYDPTGKYHKAFEDFLKN</sequence>